<reference evidence="16 17" key="1">
    <citation type="journal article" date="2012" name="J. Bacteriol.">
        <title>Complete genome sequences of Methylophaga sp. strain JAM1 and Methylophaga sp. strain JAM7.</title>
        <authorList>
            <person name="Villeneuve C."/>
            <person name="Martineau C."/>
            <person name="Mauffrey F."/>
            <person name="Villemur R."/>
        </authorList>
    </citation>
    <scope>NUCLEOTIDE SEQUENCE [LARGE SCALE GENOMIC DNA]</scope>
    <source>
        <strain evidence="16 17">JAM7</strain>
    </source>
</reference>
<dbReference type="PIRSF" id="PIRSF003097">
    <property type="entry name" value="FtsX"/>
    <property type="match status" value="1"/>
</dbReference>
<comment type="subcellular location">
    <subcellularLocation>
        <location evidence="1">Cell inner membrane</location>
        <topology evidence="1">Multi-pass membrane protein</topology>
    </subcellularLocation>
</comment>
<keyword evidence="5 12" id="KW-1003">Cell membrane</keyword>
<dbReference type="Gene3D" id="3.30.70.3040">
    <property type="match status" value="1"/>
</dbReference>
<gene>
    <name evidence="16" type="ordered locus">Q7C_609</name>
</gene>
<evidence type="ECO:0000259" key="15">
    <source>
        <dbReference type="Pfam" id="PF18075"/>
    </source>
</evidence>
<accession>I1YFT8</accession>
<dbReference type="HOGENOM" id="CLU_073546_0_0_6"/>
<dbReference type="Pfam" id="PF02687">
    <property type="entry name" value="FtsX"/>
    <property type="match status" value="1"/>
</dbReference>
<dbReference type="InterPro" id="IPR047590">
    <property type="entry name" value="FtsX_proteobact-type"/>
</dbReference>
<dbReference type="InterPro" id="IPR003838">
    <property type="entry name" value="ABC3_permease_C"/>
</dbReference>
<proteinExistence type="inferred from homology"/>
<comment type="function">
    <text evidence="12">Part of the ABC transporter FtsEX involved in cellular division.</text>
</comment>
<name>I1YFT8_METFJ</name>
<feature type="domain" description="ABC3 transporter permease C-terminal" evidence="14">
    <location>
        <begin position="184"/>
        <end position="301"/>
    </location>
</feature>
<dbReference type="eggNOG" id="COG2177">
    <property type="taxonomic scope" value="Bacteria"/>
</dbReference>
<dbReference type="GO" id="GO:0032153">
    <property type="term" value="C:cell division site"/>
    <property type="evidence" value="ECO:0007669"/>
    <property type="project" value="TreeGrafter"/>
</dbReference>
<dbReference type="PANTHER" id="PTHR47755:SF1">
    <property type="entry name" value="CELL DIVISION PROTEIN FTSX"/>
    <property type="match status" value="1"/>
</dbReference>
<dbReference type="Proteomes" id="UP000009145">
    <property type="component" value="Chromosome"/>
</dbReference>
<keyword evidence="8 13" id="KW-0812">Transmembrane</keyword>
<comment type="similarity">
    <text evidence="2 12">Belongs to the ABC-4 integral membrane protein family. FtsX subfamily.</text>
</comment>
<evidence type="ECO:0000256" key="3">
    <source>
        <dbReference type="ARBA" id="ARBA00011160"/>
    </source>
</evidence>
<evidence type="ECO:0000256" key="10">
    <source>
        <dbReference type="ARBA" id="ARBA00023136"/>
    </source>
</evidence>
<evidence type="ECO:0000256" key="12">
    <source>
        <dbReference type="PIRNR" id="PIRNR003097"/>
    </source>
</evidence>
<evidence type="ECO:0000259" key="14">
    <source>
        <dbReference type="Pfam" id="PF02687"/>
    </source>
</evidence>
<evidence type="ECO:0000313" key="16">
    <source>
        <dbReference type="EMBL" id="AFJ01781.1"/>
    </source>
</evidence>
<evidence type="ECO:0000256" key="1">
    <source>
        <dbReference type="ARBA" id="ARBA00004429"/>
    </source>
</evidence>
<dbReference type="KEGG" id="mec:Q7C_609"/>
<keyword evidence="17" id="KW-1185">Reference proteome</keyword>
<protein>
    <recommendedName>
        <fullName evidence="4 12">Cell division protein FtsX</fullName>
    </recommendedName>
</protein>
<evidence type="ECO:0000256" key="11">
    <source>
        <dbReference type="ARBA" id="ARBA00023306"/>
    </source>
</evidence>
<dbReference type="RefSeq" id="WP_014703203.1">
    <property type="nucleotide sequence ID" value="NC_017856.1"/>
</dbReference>
<dbReference type="InterPro" id="IPR040690">
    <property type="entry name" value="FtsX_ECD"/>
</dbReference>
<feature type="transmembrane region" description="Helical" evidence="13">
    <location>
        <begin position="275"/>
        <end position="299"/>
    </location>
</feature>
<keyword evidence="11 12" id="KW-0131">Cell cycle</keyword>
<evidence type="ECO:0000256" key="9">
    <source>
        <dbReference type="ARBA" id="ARBA00022989"/>
    </source>
</evidence>
<feature type="transmembrane region" description="Helical" evidence="13">
    <location>
        <begin position="234"/>
        <end position="255"/>
    </location>
</feature>
<evidence type="ECO:0000256" key="6">
    <source>
        <dbReference type="ARBA" id="ARBA00022519"/>
    </source>
</evidence>
<keyword evidence="9 13" id="KW-1133">Transmembrane helix</keyword>
<evidence type="ECO:0000256" key="5">
    <source>
        <dbReference type="ARBA" id="ARBA00022475"/>
    </source>
</evidence>
<evidence type="ECO:0000256" key="7">
    <source>
        <dbReference type="ARBA" id="ARBA00022618"/>
    </source>
</evidence>
<dbReference type="AlphaFoldDB" id="I1YFT8"/>
<keyword evidence="7 12" id="KW-0132">Cell division</keyword>
<comment type="subunit">
    <text evidence="3">Forms a membrane-associated complex with FtsE.</text>
</comment>
<evidence type="ECO:0000256" key="13">
    <source>
        <dbReference type="SAM" id="Phobius"/>
    </source>
</evidence>
<organism evidence="16 17">
    <name type="scientific">Methylophaga frappieri (strain ATCC BAA-2434 / DSM 25690 / JAM7)</name>
    <dbReference type="NCBI Taxonomy" id="754477"/>
    <lineage>
        <taxon>Bacteria</taxon>
        <taxon>Pseudomonadati</taxon>
        <taxon>Pseudomonadota</taxon>
        <taxon>Gammaproteobacteria</taxon>
        <taxon>Thiotrichales</taxon>
        <taxon>Piscirickettsiaceae</taxon>
        <taxon>Methylophaga</taxon>
    </lineage>
</organism>
<dbReference type="PATRIC" id="fig|754477.3.peg.602"/>
<dbReference type="STRING" id="754477.Q7C_609"/>
<keyword evidence="6 12" id="KW-0997">Cell inner membrane</keyword>
<feature type="transmembrane region" description="Helical" evidence="13">
    <location>
        <begin position="182"/>
        <end position="205"/>
    </location>
</feature>
<dbReference type="GO" id="GO:0051301">
    <property type="term" value="P:cell division"/>
    <property type="evidence" value="ECO:0007669"/>
    <property type="project" value="UniProtKB-KW"/>
</dbReference>
<dbReference type="EMBL" id="CP003380">
    <property type="protein sequence ID" value="AFJ01781.1"/>
    <property type="molecule type" value="Genomic_DNA"/>
</dbReference>
<evidence type="ECO:0000313" key="17">
    <source>
        <dbReference type="Proteomes" id="UP000009145"/>
    </source>
</evidence>
<dbReference type="Pfam" id="PF18075">
    <property type="entry name" value="FtsX_ECD"/>
    <property type="match status" value="1"/>
</dbReference>
<sequence>MPMFKLDNYLLRHAQVALTSLGELWRQPLSSTMTILVIGIALSLPAGLFVLLKNVEQLSGEWQQASRISVFLKAEVSDSHGQQLVDQLTNWPAINNIEFQSAAASLAEFRQLSGLGEVIDTLPHNPLPAVIIIEPAEQDISSHSHQDLLERLQQLAEVEQAQLDLQWLLRLQQLRQTGERGIAVLAALLSLSVLLVIGNTIRLAILNRQSEIKVIKLVGGTNTFVRRPFLYTGFWYGLIGGLIAWITVLIGLAIISGPINKLALLYESQFSLQWLAGQLLIFLPAAGILLGTGGAWLAVSRHLDAIEPS</sequence>
<evidence type="ECO:0000256" key="8">
    <source>
        <dbReference type="ARBA" id="ARBA00022692"/>
    </source>
</evidence>
<evidence type="ECO:0000256" key="4">
    <source>
        <dbReference type="ARBA" id="ARBA00021907"/>
    </source>
</evidence>
<dbReference type="NCBIfam" id="TIGR00439">
    <property type="entry name" value="FtsX_Gneg"/>
    <property type="match status" value="1"/>
</dbReference>
<keyword evidence="10 12" id="KW-0472">Membrane</keyword>
<dbReference type="OrthoDB" id="9813411at2"/>
<feature type="domain" description="FtsX extracellular" evidence="15">
    <location>
        <begin position="67"/>
        <end position="160"/>
    </location>
</feature>
<dbReference type="PANTHER" id="PTHR47755">
    <property type="entry name" value="CELL DIVISION PROTEIN FTSX"/>
    <property type="match status" value="1"/>
</dbReference>
<dbReference type="GO" id="GO:0005886">
    <property type="term" value="C:plasma membrane"/>
    <property type="evidence" value="ECO:0007669"/>
    <property type="project" value="UniProtKB-SubCell"/>
</dbReference>
<dbReference type="InterPro" id="IPR004513">
    <property type="entry name" value="FtsX"/>
</dbReference>
<evidence type="ECO:0000256" key="2">
    <source>
        <dbReference type="ARBA" id="ARBA00007379"/>
    </source>
</evidence>